<evidence type="ECO:0000256" key="6">
    <source>
        <dbReference type="ARBA" id="ARBA00023033"/>
    </source>
</evidence>
<dbReference type="PANTHER" id="PTHR47947">
    <property type="entry name" value="CYTOCHROME P450 82C3-RELATED"/>
    <property type="match status" value="1"/>
</dbReference>
<dbReference type="InterPro" id="IPR050651">
    <property type="entry name" value="Plant_Cytochrome_P450_Monoox"/>
</dbReference>
<evidence type="ECO:0000313" key="10">
    <source>
        <dbReference type="EMBL" id="KAI7725776.1"/>
    </source>
</evidence>
<evidence type="ECO:0000256" key="2">
    <source>
        <dbReference type="ARBA" id="ARBA00022617"/>
    </source>
</evidence>
<reference evidence="10" key="1">
    <citation type="submission" date="2022-06" db="EMBL/GenBank/DDBJ databases">
        <title>Uncovering the hologenomic basis of an extraordinary plant invasion.</title>
        <authorList>
            <person name="Bieker V.C."/>
            <person name="Martin M.D."/>
            <person name="Gilbert T."/>
            <person name="Hodgins K."/>
            <person name="Battlay P."/>
            <person name="Petersen B."/>
            <person name="Wilson J."/>
        </authorList>
    </citation>
    <scope>NUCLEOTIDE SEQUENCE</scope>
    <source>
        <strain evidence="10">AA19_3_7</strain>
        <tissue evidence="10">Leaf</tissue>
    </source>
</reference>
<organism evidence="10 11">
    <name type="scientific">Ambrosia artemisiifolia</name>
    <name type="common">Common ragweed</name>
    <dbReference type="NCBI Taxonomy" id="4212"/>
    <lineage>
        <taxon>Eukaryota</taxon>
        <taxon>Viridiplantae</taxon>
        <taxon>Streptophyta</taxon>
        <taxon>Embryophyta</taxon>
        <taxon>Tracheophyta</taxon>
        <taxon>Spermatophyta</taxon>
        <taxon>Magnoliopsida</taxon>
        <taxon>eudicotyledons</taxon>
        <taxon>Gunneridae</taxon>
        <taxon>Pentapetalae</taxon>
        <taxon>asterids</taxon>
        <taxon>campanulids</taxon>
        <taxon>Asterales</taxon>
        <taxon>Asteraceae</taxon>
        <taxon>Asteroideae</taxon>
        <taxon>Heliantheae alliance</taxon>
        <taxon>Heliantheae</taxon>
        <taxon>Ambrosia</taxon>
    </lineage>
</organism>
<dbReference type="AlphaFoldDB" id="A0AAD5BM02"/>
<evidence type="ECO:0000256" key="7">
    <source>
        <dbReference type="PIRSR" id="PIRSR602401-1"/>
    </source>
</evidence>
<gene>
    <name evidence="10" type="ORF">M8C21_013947</name>
</gene>
<protein>
    <recommendedName>
        <fullName evidence="12">Cytochrome P450</fullName>
    </recommendedName>
</protein>
<dbReference type="Proteomes" id="UP001206925">
    <property type="component" value="Unassembled WGS sequence"/>
</dbReference>
<dbReference type="PRINTS" id="PR00463">
    <property type="entry name" value="EP450I"/>
</dbReference>
<proteinExistence type="inferred from homology"/>
<dbReference type="EMBL" id="JAMZMK010011856">
    <property type="protein sequence ID" value="KAI7725776.1"/>
    <property type="molecule type" value="Genomic_DNA"/>
</dbReference>
<dbReference type="PANTHER" id="PTHR47947:SF61">
    <property type="entry name" value="CYTOCHROME P450"/>
    <property type="match status" value="1"/>
</dbReference>
<dbReference type="PRINTS" id="PR00385">
    <property type="entry name" value="P450"/>
</dbReference>
<comment type="similarity">
    <text evidence="8">Belongs to the cytochrome P450 family.</text>
</comment>
<dbReference type="PROSITE" id="PS00086">
    <property type="entry name" value="CYTOCHROME_P450"/>
    <property type="match status" value="1"/>
</dbReference>
<keyword evidence="9" id="KW-1133">Transmembrane helix</keyword>
<dbReference type="GO" id="GO:0005506">
    <property type="term" value="F:iron ion binding"/>
    <property type="evidence" value="ECO:0007669"/>
    <property type="project" value="InterPro"/>
</dbReference>
<evidence type="ECO:0000256" key="1">
    <source>
        <dbReference type="ARBA" id="ARBA00001971"/>
    </source>
</evidence>
<dbReference type="InterPro" id="IPR017972">
    <property type="entry name" value="Cyt_P450_CS"/>
</dbReference>
<evidence type="ECO:0000256" key="8">
    <source>
        <dbReference type="RuleBase" id="RU000461"/>
    </source>
</evidence>
<dbReference type="InterPro" id="IPR036396">
    <property type="entry name" value="Cyt_P450_sf"/>
</dbReference>
<keyword evidence="6 8" id="KW-0503">Monooxygenase</keyword>
<evidence type="ECO:0000313" key="11">
    <source>
        <dbReference type="Proteomes" id="UP001206925"/>
    </source>
</evidence>
<keyword evidence="2 7" id="KW-0349">Heme</keyword>
<keyword evidence="9" id="KW-0812">Transmembrane</keyword>
<accession>A0AAD5BM02</accession>
<dbReference type="Pfam" id="PF00067">
    <property type="entry name" value="p450"/>
    <property type="match status" value="1"/>
</dbReference>
<evidence type="ECO:0000256" key="9">
    <source>
        <dbReference type="SAM" id="Phobius"/>
    </source>
</evidence>
<keyword evidence="3 7" id="KW-0479">Metal-binding</keyword>
<feature type="transmembrane region" description="Helical" evidence="9">
    <location>
        <begin position="6"/>
        <end position="25"/>
    </location>
</feature>
<dbReference type="InterPro" id="IPR002401">
    <property type="entry name" value="Cyt_P450_E_grp-I"/>
</dbReference>
<keyword evidence="9" id="KW-0472">Membrane</keyword>
<feature type="binding site" description="axial binding residue" evidence="7">
    <location>
        <position position="464"/>
    </location>
    <ligand>
        <name>heme</name>
        <dbReference type="ChEBI" id="CHEBI:30413"/>
    </ligand>
    <ligandPart>
        <name>Fe</name>
        <dbReference type="ChEBI" id="CHEBI:18248"/>
    </ligandPart>
</feature>
<evidence type="ECO:0000256" key="3">
    <source>
        <dbReference type="ARBA" id="ARBA00022723"/>
    </source>
</evidence>
<dbReference type="GO" id="GO:0020037">
    <property type="term" value="F:heme binding"/>
    <property type="evidence" value="ECO:0007669"/>
    <property type="project" value="InterPro"/>
</dbReference>
<sequence length="528" mass="59782">MEFLLFSPTIVITIVSILLFLLYIINKKRAKIGTDQMPPQAKNAWPVIGHLHLLGGSQLPHKVLGDLAEKYGPIFTIKLGFHQALVVNNAELARECLTKNDKAFASRPKALAFELMAYNYAVLGFTPYGDYWRQVRKIVMLEVLSQRRVEMLEHLRVSELRASIKSIYDVWLRNKETGNSDMVKVDISHWFGELILNILVRILSGKRFSPNDKEGVRFQVVIRKYFELLGAFVASDYIPFLKFFDVGGYRKRMIKTADDLDEIVEGWLKEQKVKRKSVTQHEGNQVLINVLINILEGASETEFPGFDHDTIIKSTCHQLLTAGLDTTSATLTWALSLLLNNPKALETAQAEIDKHVGRERLVEESDMKNLVYLEAIIKETLRLYPAAPLSVPHESIEDCVVGGYNIPKGTRLLVNISKIHRDTNTWSNPHEFQPERFLTGDHQDVDVKGKHFDLIPFSSGRRMCPGGILALHELRITLATLMQLFVLKRTSSEPIDMTESFGITICKKMPLEVLLAPRASSDMYGIVG</sequence>
<comment type="cofactor">
    <cofactor evidence="1 7">
        <name>heme</name>
        <dbReference type="ChEBI" id="CHEBI:30413"/>
    </cofactor>
</comment>
<dbReference type="Gene3D" id="1.10.630.10">
    <property type="entry name" value="Cytochrome P450"/>
    <property type="match status" value="1"/>
</dbReference>
<dbReference type="FunFam" id="1.10.630.10:FF:000026">
    <property type="entry name" value="Cytochrome P450 82C4"/>
    <property type="match status" value="1"/>
</dbReference>
<keyword evidence="5 7" id="KW-0408">Iron</keyword>
<name>A0AAD5BM02_AMBAR</name>
<dbReference type="GO" id="GO:0004497">
    <property type="term" value="F:monooxygenase activity"/>
    <property type="evidence" value="ECO:0007669"/>
    <property type="project" value="UniProtKB-KW"/>
</dbReference>
<dbReference type="GO" id="GO:0016705">
    <property type="term" value="F:oxidoreductase activity, acting on paired donors, with incorporation or reduction of molecular oxygen"/>
    <property type="evidence" value="ECO:0007669"/>
    <property type="project" value="InterPro"/>
</dbReference>
<evidence type="ECO:0000256" key="5">
    <source>
        <dbReference type="ARBA" id="ARBA00023004"/>
    </source>
</evidence>
<dbReference type="SUPFAM" id="SSF48264">
    <property type="entry name" value="Cytochrome P450"/>
    <property type="match status" value="1"/>
</dbReference>
<evidence type="ECO:0008006" key="12">
    <source>
        <dbReference type="Google" id="ProtNLM"/>
    </source>
</evidence>
<keyword evidence="11" id="KW-1185">Reference proteome</keyword>
<dbReference type="InterPro" id="IPR001128">
    <property type="entry name" value="Cyt_P450"/>
</dbReference>
<evidence type="ECO:0000256" key="4">
    <source>
        <dbReference type="ARBA" id="ARBA00023002"/>
    </source>
</evidence>
<comment type="caution">
    <text evidence="10">The sequence shown here is derived from an EMBL/GenBank/DDBJ whole genome shotgun (WGS) entry which is preliminary data.</text>
</comment>
<keyword evidence="4 8" id="KW-0560">Oxidoreductase</keyword>